<keyword evidence="3" id="KW-1185">Reference proteome</keyword>
<name>A0A5B7HRP5_PORTR</name>
<evidence type="ECO:0000256" key="1">
    <source>
        <dbReference type="SAM" id="MobiDB-lite"/>
    </source>
</evidence>
<dbReference type="Proteomes" id="UP000324222">
    <property type="component" value="Unassembled WGS sequence"/>
</dbReference>
<evidence type="ECO:0000313" key="3">
    <source>
        <dbReference type="Proteomes" id="UP000324222"/>
    </source>
</evidence>
<sequence length="191" mass="20826">MISVRSSSIHTIHTHPGHPTQTGLTPSHPAHSRPTPHVPQHAARPYPSPSTQTIPPFPSTQPGLNPCPSKQPGLTTLPQHTASQPPAPNIQPGYSPPAAHIWANQVLASLKRTTHLWRWNTGGLKTILSSLPLQTPVNTFPLSGAEVTAHHNIPRAQLLSVTYEYWLYHLLLHSLTKCFPLSLSLISKGSR</sequence>
<feature type="region of interest" description="Disordered" evidence="1">
    <location>
        <begin position="1"/>
        <end position="95"/>
    </location>
</feature>
<reference evidence="2 3" key="1">
    <citation type="submission" date="2019-05" db="EMBL/GenBank/DDBJ databases">
        <title>Another draft genome of Portunus trituberculatus and its Hox gene families provides insights of decapod evolution.</title>
        <authorList>
            <person name="Jeong J.-H."/>
            <person name="Song I."/>
            <person name="Kim S."/>
            <person name="Choi T."/>
            <person name="Kim D."/>
            <person name="Ryu S."/>
            <person name="Kim W."/>
        </authorList>
    </citation>
    <scope>NUCLEOTIDE SEQUENCE [LARGE SCALE GENOMIC DNA]</scope>
    <source>
        <tissue evidence="2">Muscle</tissue>
    </source>
</reference>
<gene>
    <name evidence="2" type="ORF">E2C01_066209</name>
</gene>
<organism evidence="2 3">
    <name type="scientific">Portunus trituberculatus</name>
    <name type="common">Swimming crab</name>
    <name type="synonym">Neptunus trituberculatus</name>
    <dbReference type="NCBI Taxonomy" id="210409"/>
    <lineage>
        <taxon>Eukaryota</taxon>
        <taxon>Metazoa</taxon>
        <taxon>Ecdysozoa</taxon>
        <taxon>Arthropoda</taxon>
        <taxon>Crustacea</taxon>
        <taxon>Multicrustacea</taxon>
        <taxon>Malacostraca</taxon>
        <taxon>Eumalacostraca</taxon>
        <taxon>Eucarida</taxon>
        <taxon>Decapoda</taxon>
        <taxon>Pleocyemata</taxon>
        <taxon>Brachyura</taxon>
        <taxon>Eubrachyura</taxon>
        <taxon>Portunoidea</taxon>
        <taxon>Portunidae</taxon>
        <taxon>Portuninae</taxon>
        <taxon>Portunus</taxon>
    </lineage>
</organism>
<comment type="caution">
    <text evidence="2">The sequence shown here is derived from an EMBL/GenBank/DDBJ whole genome shotgun (WGS) entry which is preliminary data.</text>
</comment>
<dbReference type="EMBL" id="VSRR010033769">
    <property type="protein sequence ID" value="MPC71917.1"/>
    <property type="molecule type" value="Genomic_DNA"/>
</dbReference>
<evidence type="ECO:0000313" key="2">
    <source>
        <dbReference type="EMBL" id="MPC71917.1"/>
    </source>
</evidence>
<dbReference type="AlphaFoldDB" id="A0A5B7HRP5"/>
<accession>A0A5B7HRP5</accession>
<proteinExistence type="predicted"/>
<protein>
    <submittedName>
        <fullName evidence="2">Uncharacterized protein</fullName>
    </submittedName>
</protein>
<feature type="compositionally biased region" description="Polar residues" evidence="1">
    <location>
        <begin position="72"/>
        <end position="84"/>
    </location>
</feature>